<evidence type="ECO:0000313" key="1">
    <source>
        <dbReference type="EMBL" id="KAF2173448.1"/>
    </source>
</evidence>
<organism evidence="1 2">
    <name type="scientific">Zasmidium cellare ATCC 36951</name>
    <dbReference type="NCBI Taxonomy" id="1080233"/>
    <lineage>
        <taxon>Eukaryota</taxon>
        <taxon>Fungi</taxon>
        <taxon>Dikarya</taxon>
        <taxon>Ascomycota</taxon>
        <taxon>Pezizomycotina</taxon>
        <taxon>Dothideomycetes</taxon>
        <taxon>Dothideomycetidae</taxon>
        <taxon>Mycosphaerellales</taxon>
        <taxon>Mycosphaerellaceae</taxon>
        <taxon>Zasmidium</taxon>
    </lineage>
</organism>
<name>A0A6A6D4V8_ZASCE</name>
<dbReference type="EMBL" id="ML993579">
    <property type="protein sequence ID" value="KAF2173448.1"/>
    <property type="molecule type" value="Genomic_DNA"/>
</dbReference>
<keyword evidence="2" id="KW-1185">Reference proteome</keyword>
<sequence length="141" mass="15669">MLQWIAGKCQLDEVLPSSTPPVSSWDLCADQWLFYGNHILDLRRNATKRESPTGRRRSLILSYAQCMLIFAGATSLQEAKSMALAMAAEAATYDQLILPVDLSHIANGRGHSDALLAMEQKQVFWTPDYIAHDSRGFQGTV</sequence>
<dbReference type="AlphaFoldDB" id="A0A6A6D4V8"/>
<dbReference type="RefSeq" id="XP_033674337.1">
    <property type="nucleotide sequence ID" value="XM_033803316.1"/>
</dbReference>
<dbReference type="GeneID" id="54556588"/>
<protein>
    <submittedName>
        <fullName evidence="1">Uncharacterized protein</fullName>
    </submittedName>
</protein>
<evidence type="ECO:0000313" key="2">
    <source>
        <dbReference type="Proteomes" id="UP000799537"/>
    </source>
</evidence>
<dbReference type="Proteomes" id="UP000799537">
    <property type="component" value="Unassembled WGS sequence"/>
</dbReference>
<accession>A0A6A6D4V8</accession>
<reference evidence="1" key="1">
    <citation type="journal article" date="2020" name="Stud. Mycol.">
        <title>101 Dothideomycetes genomes: a test case for predicting lifestyles and emergence of pathogens.</title>
        <authorList>
            <person name="Haridas S."/>
            <person name="Albert R."/>
            <person name="Binder M."/>
            <person name="Bloem J."/>
            <person name="Labutti K."/>
            <person name="Salamov A."/>
            <person name="Andreopoulos B."/>
            <person name="Baker S."/>
            <person name="Barry K."/>
            <person name="Bills G."/>
            <person name="Bluhm B."/>
            <person name="Cannon C."/>
            <person name="Castanera R."/>
            <person name="Culley D."/>
            <person name="Daum C."/>
            <person name="Ezra D."/>
            <person name="Gonzalez J."/>
            <person name="Henrissat B."/>
            <person name="Kuo A."/>
            <person name="Liang C."/>
            <person name="Lipzen A."/>
            <person name="Lutzoni F."/>
            <person name="Magnuson J."/>
            <person name="Mondo S."/>
            <person name="Nolan M."/>
            <person name="Ohm R."/>
            <person name="Pangilinan J."/>
            <person name="Park H.-J."/>
            <person name="Ramirez L."/>
            <person name="Alfaro M."/>
            <person name="Sun H."/>
            <person name="Tritt A."/>
            <person name="Yoshinaga Y."/>
            <person name="Zwiers L.-H."/>
            <person name="Turgeon B."/>
            <person name="Goodwin S."/>
            <person name="Spatafora J."/>
            <person name="Crous P."/>
            <person name="Grigoriev I."/>
        </authorList>
    </citation>
    <scope>NUCLEOTIDE SEQUENCE</scope>
    <source>
        <strain evidence="1">ATCC 36951</strain>
    </source>
</reference>
<proteinExistence type="predicted"/>
<gene>
    <name evidence="1" type="ORF">M409DRAFT_15730</name>
</gene>